<evidence type="ECO:0000256" key="9">
    <source>
        <dbReference type="RuleBase" id="RU369079"/>
    </source>
</evidence>
<comment type="subunit">
    <text evidence="9">The complex comprises the extracytoplasmic solute receptor protein and the two transmembrane proteins.</text>
</comment>
<keyword evidence="5 9" id="KW-0812">Transmembrane</keyword>
<evidence type="ECO:0000256" key="4">
    <source>
        <dbReference type="ARBA" id="ARBA00022519"/>
    </source>
</evidence>
<dbReference type="Pfam" id="PF04290">
    <property type="entry name" value="DctQ"/>
    <property type="match status" value="1"/>
</dbReference>
<evidence type="ECO:0000259" key="10">
    <source>
        <dbReference type="Pfam" id="PF04290"/>
    </source>
</evidence>
<feature type="transmembrane region" description="Helical" evidence="9">
    <location>
        <begin position="86"/>
        <end position="108"/>
    </location>
</feature>
<dbReference type="EMBL" id="JBHSCX010000003">
    <property type="protein sequence ID" value="MFC4361612.1"/>
    <property type="molecule type" value="Genomic_DNA"/>
</dbReference>
<feature type="transmembrane region" description="Helical" evidence="9">
    <location>
        <begin position="47"/>
        <end position="65"/>
    </location>
</feature>
<keyword evidence="6 9" id="KW-1133">Transmembrane helix</keyword>
<keyword evidence="3" id="KW-1003">Cell membrane</keyword>
<dbReference type="InterPro" id="IPR055348">
    <property type="entry name" value="DctQ"/>
</dbReference>
<dbReference type="RefSeq" id="WP_380736115.1">
    <property type="nucleotide sequence ID" value="NZ_JAUFQG010000004.1"/>
</dbReference>
<evidence type="ECO:0000313" key="12">
    <source>
        <dbReference type="Proteomes" id="UP001595840"/>
    </source>
</evidence>
<comment type="similarity">
    <text evidence="8 9">Belongs to the TRAP transporter small permease family.</text>
</comment>
<evidence type="ECO:0000256" key="2">
    <source>
        <dbReference type="ARBA" id="ARBA00022448"/>
    </source>
</evidence>
<organism evidence="11 12">
    <name type="scientific">Simiduia curdlanivorans</name>
    <dbReference type="NCBI Taxonomy" id="1492769"/>
    <lineage>
        <taxon>Bacteria</taxon>
        <taxon>Pseudomonadati</taxon>
        <taxon>Pseudomonadota</taxon>
        <taxon>Gammaproteobacteria</taxon>
        <taxon>Cellvibrionales</taxon>
        <taxon>Cellvibrionaceae</taxon>
        <taxon>Simiduia</taxon>
    </lineage>
</organism>
<dbReference type="PANTHER" id="PTHR35011">
    <property type="entry name" value="2,3-DIKETO-L-GULONATE TRAP TRANSPORTER SMALL PERMEASE PROTEIN YIAM"/>
    <property type="match status" value="1"/>
</dbReference>
<evidence type="ECO:0000313" key="11">
    <source>
        <dbReference type="EMBL" id="MFC4361612.1"/>
    </source>
</evidence>
<comment type="caution">
    <text evidence="11">The sequence shown here is derived from an EMBL/GenBank/DDBJ whole genome shotgun (WGS) entry which is preliminary data.</text>
</comment>
<comment type="function">
    <text evidence="9">Part of the tripartite ATP-independent periplasmic (TRAP) transport system.</text>
</comment>
<sequence>MKNALKIIDASLYLALALLMTAIVLDVSWQVITRFVMTKPSSFTEELAGFLLIWIGILGAAYAFRLKAHLGLDLVTAKLTGRRAQVIEIIGWAVCFLFSAAVMVYGGLRLVLLTLELNQVSAALGVKMGYVYCAVPLSGLLICLYSLVFIAEAFGHRQSQPT</sequence>
<gene>
    <name evidence="11" type="ORF">ACFOX3_04815</name>
</gene>
<feature type="transmembrane region" description="Helical" evidence="9">
    <location>
        <begin position="128"/>
        <end position="151"/>
    </location>
</feature>
<reference evidence="12" key="1">
    <citation type="journal article" date="2019" name="Int. J. Syst. Evol. Microbiol.">
        <title>The Global Catalogue of Microorganisms (GCM) 10K type strain sequencing project: providing services to taxonomists for standard genome sequencing and annotation.</title>
        <authorList>
            <consortium name="The Broad Institute Genomics Platform"/>
            <consortium name="The Broad Institute Genome Sequencing Center for Infectious Disease"/>
            <person name="Wu L."/>
            <person name="Ma J."/>
        </authorList>
    </citation>
    <scope>NUCLEOTIDE SEQUENCE [LARGE SCALE GENOMIC DNA]</scope>
    <source>
        <strain evidence="12">CECT 8570</strain>
    </source>
</reference>
<keyword evidence="2 9" id="KW-0813">Transport</keyword>
<evidence type="ECO:0000256" key="6">
    <source>
        <dbReference type="ARBA" id="ARBA00022989"/>
    </source>
</evidence>
<feature type="transmembrane region" description="Helical" evidence="9">
    <location>
        <begin position="12"/>
        <end position="32"/>
    </location>
</feature>
<keyword evidence="7 9" id="KW-0472">Membrane</keyword>
<protein>
    <recommendedName>
        <fullName evidence="9">TRAP transporter small permease protein</fullName>
    </recommendedName>
</protein>
<dbReference type="PANTHER" id="PTHR35011:SF2">
    <property type="entry name" value="2,3-DIKETO-L-GULONATE TRAP TRANSPORTER SMALL PERMEASE PROTEIN YIAM"/>
    <property type="match status" value="1"/>
</dbReference>
<name>A0ABV8V1M2_9GAMM</name>
<evidence type="ECO:0000256" key="8">
    <source>
        <dbReference type="ARBA" id="ARBA00038436"/>
    </source>
</evidence>
<evidence type="ECO:0000256" key="3">
    <source>
        <dbReference type="ARBA" id="ARBA00022475"/>
    </source>
</evidence>
<dbReference type="InterPro" id="IPR007387">
    <property type="entry name" value="TRAP_DctQ"/>
</dbReference>
<keyword evidence="4 9" id="KW-0997">Cell inner membrane</keyword>
<evidence type="ECO:0000256" key="5">
    <source>
        <dbReference type="ARBA" id="ARBA00022692"/>
    </source>
</evidence>
<comment type="subcellular location">
    <subcellularLocation>
        <location evidence="1 9">Cell inner membrane</location>
        <topology evidence="1 9">Multi-pass membrane protein</topology>
    </subcellularLocation>
</comment>
<evidence type="ECO:0000256" key="7">
    <source>
        <dbReference type="ARBA" id="ARBA00023136"/>
    </source>
</evidence>
<accession>A0ABV8V1M2</accession>
<dbReference type="Proteomes" id="UP001595840">
    <property type="component" value="Unassembled WGS sequence"/>
</dbReference>
<keyword evidence="12" id="KW-1185">Reference proteome</keyword>
<evidence type="ECO:0000256" key="1">
    <source>
        <dbReference type="ARBA" id="ARBA00004429"/>
    </source>
</evidence>
<proteinExistence type="inferred from homology"/>
<feature type="domain" description="Tripartite ATP-independent periplasmic transporters DctQ component" evidence="10">
    <location>
        <begin position="24"/>
        <end position="154"/>
    </location>
</feature>